<accession>A0A1H8HE59</accession>
<keyword evidence="4 7" id="KW-0812">Transmembrane</keyword>
<feature type="transmembrane region" description="Helical" evidence="7">
    <location>
        <begin position="120"/>
        <end position="141"/>
    </location>
</feature>
<dbReference type="InterPro" id="IPR003004">
    <property type="entry name" value="GspF/PilC"/>
</dbReference>
<dbReference type="GO" id="GO:0005886">
    <property type="term" value="C:plasma membrane"/>
    <property type="evidence" value="ECO:0007669"/>
    <property type="project" value="UniProtKB-SubCell"/>
</dbReference>
<evidence type="ECO:0000313" key="10">
    <source>
        <dbReference type="Proteomes" id="UP000199300"/>
    </source>
</evidence>
<dbReference type="InterPro" id="IPR018076">
    <property type="entry name" value="T2SS_GspF_dom"/>
</dbReference>
<evidence type="ECO:0000256" key="7">
    <source>
        <dbReference type="SAM" id="Phobius"/>
    </source>
</evidence>
<evidence type="ECO:0000256" key="2">
    <source>
        <dbReference type="ARBA" id="ARBA00005745"/>
    </source>
</evidence>
<dbReference type="OrthoDB" id="2974223at2"/>
<comment type="subcellular location">
    <subcellularLocation>
        <location evidence="1">Cell membrane</location>
        <topology evidence="1">Multi-pass membrane protein</topology>
    </subcellularLocation>
</comment>
<dbReference type="PANTHER" id="PTHR30012">
    <property type="entry name" value="GENERAL SECRETION PATHWAY PROTEIN"/>
    <property type="match status" value="1"/>
</dbReference>
<keyword evidence="5 7" id="KW-1133">Transmembrane helix</keyword>
<dbReference type="RefSeq" id="WP_091494029.1">
    <property type="nucleotide sequence ID" value="NZ_FODJ01000001.1"/>
</dbReference>
<feature type="transmembrane region" description="Helical" evidence="7">
    <location>
        <begin position="324"/>
        <end position="348"/>
    </location>
</feature>
<comment type="similarity">
    <text evidence="2">Belongs to the GSP F family.</text>
</comment>
<sequence>MALLRHSLMINNTRKKLSLDQQLLFLSRLVHLLEQNYALKDALVLLYGQSKWQSIIQTLDDQLNLGNRIDQALAELSFNSKIITFIYFSLHHGNLLEGLRKSITIVQQQLKLEATLKKTIQYPIVLFSSFFAILFFVYFYIYPNFIKLYQTSGTSSPVLLIAMTTVQIIFLMTILTTTFILAGLIIWLCFRKKITLSFKLTLLQKIPQVKNFTRKYMSFIFSVHLSSLLEAGFSMKKCLTTMATYRKSSILSFYCEQLLTELDNGLPLETLLINHPLFQNELGYIFTRNHTQQLLKRDLTSFSHFLMDDLIRIVQKLMQWIQPLAFIFIAISIILIYLSILVPMLQLIQNY</sequence>
<feature type="transmembrane region" description="Helical" evidence="7">
    <location>
        <begin position="161"/>
        <end position="190"/>
    </location>
</feature>
<dbReference type="InterPro" id="IPR042094">
    <property type="entry name" value="T2SS_GspF_sf"/>
</dbReference>
<keyword evidence="3" id="KW-1003">Cell membrane</keyword>
<evidence type="ECO:0000313" key="9">
    <source>
        <dbReference type="EMBL" id="SEN54370.1"/>
    </source>
</evidence>
<dbReference type="Gene3D" id="1.20.81.30">
    <property type="entry name" value="Type II secretion system (T2SS), domain F"/>
    <property type="match status" value="2"/>
</dbReference>
<evidence type="ECO:0000256" key="3">
    <source>
        <dbReference type="ARBA" id="ARBA00022475"/>
    </source>
</evidence>
<dbReference type="Pfam" id="PF00482">
    <property type="entry name" value="T2SSF"/>
    <property type="match status" value="2"/>
</dbReference>
<reference evidence="9 10" key="1">
    <citation type="submission" date="2016-10" db="EMBL/GenBank/DDBJ databases">
        <authorList>
            <person name="de Groot N.N."/>
        </authorList>
    </citation>
    <scope>NUCLEOTIDE SEQUENCE [LARGE SCALE GENOMIC DNA]</scope>
    <source>
        <strain evidence="9 10">CGMCC 1.10434</strain>
    </source>
</reference>
<evidence type="ECO:0000256" key="5">
    <source>
        <dbReference type="ARBA" id="ARBA00022989"/>
    </source>
</evidence>
<feature type="domain" description="Type II secretion system protein GspF" evidence="8">
    <location>
        <begin position="222"/>
        <end position="343"/>
    </location>
</feature>
<evidence type="ECO:0000256" key="6">
    <source>
        <dbReference type="ARBA" id="ARBA00023136"/>
    </source>
</evidence>
<evidence type="ECO:0000256" key="4">
    <source>
        <dbReference type="ARBA" id="ARBA00022692"/>
    </source>
</evidence>
<dbReference type="STRING" id="872970.SAMN04488134_101320"/>
<keyword evidence="10" id="KW-1185">Reference proteome</keyword>
<keyword evidence="6 7" id="KW-0472">Membrane</keyword>
<feature type="domain" description="Type II secretion system protein GspF" evidence="8">
    <location>
        <begin position="25"/>
        <end position="143"/>
    </location>
</feature>
<evidence type="ECO:0000259" key="8">
    <source>
        <dbReference type="Pfam" id="PF00482"/>
    </source>
</evidence>
<dbReference type="PANTHER" id="PTHR30012:SF0">
    <property type="entry name" value="TYPE II SECRETION SYSTEM PROTEIN F-RELATED"/>
    <property type="match status" value="1"/>
</dbReference>
<protein>
    <submittedName>
        <fullName evidence="9">Competence protein ComGB</fullName>
    </submittedName>
</protein>
<dbReference type="AlphaFoldDB" id="A0A1H8HE59"/>
<dbReference type="EMBL" id="FODJ01000001">
    <property type="protein sequence ID" value="SEN54370.1"/>
    <property type="molecule type" value="Genomic_DNA"/>
</dbReference>
<evidence type="ECO:0000256" key="1">
    <source>
        <dbReference type="ARBA" id="ARBA00004651"/>
    </source>
</evidence>
<organism evidence="9 10">
    <name type="scientific">Amphibacillus marinus</name>
    <dbReference type="NCBI Taxonomy" id="872970"/>
    <lineage>
        <taxon>Bacteria</taxon>
        <taxon>Bacillati</taxon>
        <taxon>Bacillota</taxon>
        <taxon>Bacilli</taxon>
        <taxon>Bacillales</taxon>
        <taxon>Bacillaceae</taxon>
        <taxon>Amphibacillus</taxon>
    </lineage>
</organism>
<gene>
    <name evidence="9" type="ORF">SAMN04488134_101320</name>
</gene>
<proteinExistence type="inferred from homology"/>
<dbReference type="Proteomes" id="UP000199300">
    <property type="component" value="Unassembled WGS sequence"/>
</dbReference>
<name>A0A1H8HE59_9BACI</name>